<dbReference type="AlphaFoldDB" id="A0A3N4I6P7"/>
<sequence>MNYASEVFNPHISTLQTSFCPRQDGECGRCGSQPVKYPDGLRRNVRVVFSFVERMGQGECMAIGVEKVERLKCLVAELEKGEDW</sequence>
<evidence type="ECO:0000313" key="2">
    <source>
        <dbReference type="Proteomes" id="UP000275078"/>
    </source>
</evidence>
<dbReference type="Proteomes" id="UP000275078">
    <property type="component" value="Unassembled WGS sequence"/>
</dbReference>
<proteinExistence type="predicted"/>
<organism evidence="1 2">
    <name type="scientific">Ascobolus immersus RN42</name>
    <dbReference type="NCBI Taxonomy" id="1160509"/>
    <lineage>
        <taxon>Eukaryota</taxon>
        <taxon>Fungi</taxon>
        <taxon>Dikarya</taxon>
        <taxon>Ascomycota</taxon>
        <taxon>Pezizomycotina</taxon>
        <taxon>Pezizomycetes</taxon>
        <taxon>Pezizales</taxon>
        <taxon>Ascobolaceae</taxon>
        <taxon>Ascobolus</taxon>
    </lineage>
</organism>
<protein>
    <submittedName>
        <fullName evidence="1">Uncharacterized protein</fullName>
    </submittedName>
</protein>
<keyword evidence="2" id="KW-1185">Reference proteome</keyword>
<name>A0A3N4I6P7_ASCIM</name>
<reference evidence="1 2" key="1">
    <citation type="journal article" date="2018" name="Nat. Ecol. Evol.">
        <title>Pezizomycetes genomes reveal the molecular basis of ectomycorrhizal truffle lifestyle.</title>
        <authorList>
            <person name="Murat C."/>
            <person name="Payen T."/>
            <person name="Noel B."/>
            <person name="Kuo A."/>
            <person name="Morin E."/>
            <person name="Chen J."/>
            <person name="Kohler A."/>
            <person name="Krizsan K."/>
            <person name="Balestrini R."/>
            <person name="Da Silva C."/>
            <person name="Montanini B."/>
            <person name="Hainaut M."/>
            <person name="Levati E."/>
            <person name="Barry K.W."/>
            <person name="Belfiori B."/>
            <person name="Cichocki N."/>
            <person name="Clum A."/>
            <person name="Dockter R.B."/>
            <person name="Fauchery L."/>
            <person name="Guy J."/>
            <person name="Iotti M."/>
            <person name="Le Tacon F."/>
            <person name="Lindquist E.A."/>
            <person name="Lipzen A."/>
            <person name="Malagnac F."/>
            <person name="Mello A."/>
            <person name="Molinier V."/>
            <person name="Miyauchi S."/>
            <person name="Poulain J."/>
            <person name="Riccioni C."/>
            <person name="Rubini A."/>
            <person name="Sitrit Y."/>
            <person name="Splivallo R."/>
            <person name="Traeger S."/>
            <person name="Wang M."/>
            <person name="Zifcakova L."/>
            <person name="Wipf D."/>
            <person name="Zambonelli A."/>
            <person name="Paolocci F."/>
            <person name="Nowrousian M."/>
            <person name="Ottonello S."/>
            <person name="Baldrian P."/>
            <person name="Spatafora J.W."/>
            <person name="Henrissat B."/>
            <person name="Nagy L.G."/>
            <person name="Aury J.M."/>
            <person name="Wincker P."/>
            <person name="Grigoriev I.V."/>
            <person name="Bonfante P."/>
            <person name="Martin F.M."/>
        </authorList>
    </citation>
    <scope>NUCLEOTIDE SEQUENCE [LARGE SCALE GENOMIC DNA]</scope>
    <source>
        <strain evidence="1 2">RN42</strain>
    </source>
</reference>
<dbReference type="EMBL" id="ML119726">
    <property type="protein sequence ID" value="RPA77464.1"/>
    <property type="molecule type" value="Genomic_DNA"/>
</dbReference>
<accession>A0A3N4I6P7</accession>
<gene>
    <name evidence="1" type="ORF">BJ508DRAFT_417069</name>
</gene>
<evidence type="ECO:0000313" key="1">
    <source>
        <dbReference type="EMBL" id="RPA77464.1"/>
    </source>
</evidence>